<reference evidence="1" key="1">
    <citation type="journal article" date="2015" name="Nature">
        <title>Complex archaea that bridge the gap between prokaryotes and eukaryotes.</title>
        <authorList>
            <person name="Spang A."/>
            <person name="Saw J.H."/>
            <person name="Jorgensen S.L."/>
            <person name="Zaremba-Niedzwiedzka K."/>
            <person name="Martijn J."/>
            <person name="Lind A.E."/>
            <person name="van Eijk R."/>
            <person name="Schleper C."/>
            <person name="Guy L."/>
            <person name="Ettema T.J."/>
        </authorList>
    </citation>
    <scope>NUCLEOTIDE SEQUENCE</scope>
</reference>
<gene>
    <name evidence="1" type="ORF">LCGC14_0816640</name>
</gene>
<protein>
    <submittedName>
        <fullName evidence="1">Uncharacterized protein</fullName>
    </submittedName>
</protein>
<proteinExistence type="predicted"/>
<name>A0A0F9Q5G2_9ZZZZ</name>
<comment type="caution">
    <text evidence="1">The sequence shown here is derived from an EMBL/GenBank/DDBJ whole genome shotgun (WGS) entry which is preliminary data.</text>
</comment>
<organism evidence="1">
    <name type="scientific">marine sediment metagenome</name>
    <dbReference type="NCBI Taxonomy" id="412755"/>
    <lineage>
        <taxon>unclassified sequences</taxon>
        <taxon>metagenomes</taxon>
        <taxon>ecological metagenomes</taxon>
    </lineage>
</organism>
<evidence type="ECO:0000313" key="1">
    <source>
        <dbReference type="EMBL" id="KKN32167.1"/>
    </source>
</evidence>
<sequence>MIERFVGAVKGLTRPVLLLGTAAAAFYFFATGNAEGGSAAGTLFGVQTAWWFNERKETHEREALQVTPDPLDLLRAMPPDLLREMLMERERPETPE</sequence>
<accession>A0A0F9Q5G2</accession>
<dbReference type="EMBL" id="LAZR01002272">
    <property type="protein sequence ID" value="KKN32167.1"/>
    <property type="molecule type" value="Genomic_DNA"/>
</dbReference>
<dbReference type="AlphaFoldDB" id="A0A0F9Q5G2"/>